<evidence type="ECO:0008006" key="4">
    <source>
        <dbReference type="Google" id="ProtNLM"/>
    </source>
</evidence>
<comment type="caution">
    <text evidence="2">The sequence shown here is derived from an EMBL/GenBank/DDBJ whole genome shotgun (WGS) entry which is preliminary data.</text>
</comment>
<organism evidence="2 3">
    <name type="scientific">Stylosanthes scabra</name>
    <dbReference type="NCBI Taxonomy" id="79078"/>
    <lineage>
        <taxon>Eukaryota</taxon>
        <taxon>Viridiplantae</taxon>
        <taxon>Streptophyta</taxon>
        <taxon>Embryophyta</taxon>
        <taxon>Tracheophyta</taxon>
        <taxon>Spermatophyta</taxon>
        <taxon>Magnoliopsida</taxon>
        <taxon>eudicotyledons</taxon>
        <taxon>Gunneridae</taxon>
        <taxon>Pentapetalae</taxon>
        <taxon>rosids</taxon>
        <taxon>fabids</taxon>
        <taxon>Fabales</taxon>
        <taxon>Fabaceae</taxon>
        <taxon>Papilionoideae</taxon>
        <taxon>50 kb inversion clade</taxon>
        <taxon>dalbergioids sensu lato</taxon>
        <taxon>Dalbergieae</taxon>
        <taxon>Pterocarpus clade</taxon>
        <taxon>Stylosanthes</taxon>
    </lineage>
</organism>
<feature type="compositionally biased region" description="Low complexity" evidence="1">
    <location>
        <begin position="140"/>
        <end position="165"/>
    </location>
</feature>
<reference evidence="2 3" key="1">
    <citation type="journal article" date="2023" name="Plants (Basel)">
        <title>Bridging the Gap: Combining Genomics and Transcriptomics Approaches to Understand Stylosanthes scabra, an Orphan Legume from the Brazilian Caatinga.</title>
        <authorList>
            <person name="Ferreira-Neto J.R.C."/>
            <person name="da Silva M.D."/>
            <person name="Binneck E."/>
            <person name="de Melo N.F."/>
            <person name="da Silva R.H."/>
            <person name="de Melo A.L.T.M."/>
            <person name="Pandolfi V."/>
            <person name="Bustamante F.O."/>
            <person name="Brasileiro-Vidal A.C."/>
            <person name="Benko-Iseppon A.M."/>
        </authorList>
    </citation>
    <scope>NUCLEOTIDE SEQUENCE [LARGE SCALE GENOMIC DNA]</scope>
    <source>
        <tissue evidence="2">Leaves</tissue>
    </source>
</reference>
<evidence type="ECO:0000256" key="1">
    <source>
        <dbReference type="SAM" id="MobiDB-lite"/>
    </source>
</evidence>
<evidence type="ECO:0000313" key="3">
    <source>
        <dbReference type="Proteomes" id="UP001341840"/>
    </source>
</evidence>
<dbReference type="Proteomes" id="UP001341840">
    <property type="component" value="Unassembled WGS sequence"/>
</dbReference>
<feature type="compositionally biased region" description="Low complexity" evidence="1">
    <location>
        <begin position="184"/>
        <end position="197"/>
    </location>
</feature>
<evidence type="ECO:0000313" key="2">
    <source>
        <dbReference type="EMBL" id="MED6124057.1"/>
    </source>
</evidence>
<protein>
    <recommendedName>
        <fullName evidence="4">C2H2-type domain-containing protein</fullName>
    </recommendedName>
</protein>
<feature type="region of interest" description="Disordered" evidence="1">
    <location>
        <begin position="139"/>
        <end position="238"/>
    </location>
</feature>
<dbReference type="EMBL" id="JASCZI010030640">
    <property type="protein sequence ID" value="MED6124057.1"/>
    <property type="molecule type" value="Genomic_DNA"/>
</dbReference>
<gene>
    <name evidence="2" type="ORF">PIB30_055431</name>
</gene>
<feature type="compositionally biased region" description="Basic residues" evidence="1">
    <location>
        <begin position="199"/>
        <end position="236"/>
    </location>
</feature>
<accession>A0ABU6RJ03</accession>
<name>A0ABU6RJ03_9FABA</name>
<sequence>MYALALKGKTSPKLLTAFSSSLTPQSFNPRWIDTHFTVVLLDTIRYTWRDLGFIKPASQTSSSHGSSYMARASVLEPPHMHPALDLVSISSACPMRCTTCFRGVSRRWITSHMNIEHPAPPTMPCTSRVPLCSLTMTQMSSVRGSSTTSPRSSRTFSHPRSSSISCHHPIASRTTSRPRSCLISHLSRLSNSSSPRSAIKPRRRSHSFIRARHSPHPSRRRTMIRPTTRRSSHRPTRLCARGHSGHRGIAILHHAGHHPGSTIARRTGATGTRHRDTYVLELLFFPCILCRICSFP</sequence>
<keyword evidence="3" id="KW-1185">Reference proteome</keyword>
<proteinExistence type="predicted"/>